<accession>A0ABT8BWR8</accession>
<dbReference type="Proteomes" id="UP001238540">
    <property type="component" value="Unassembled WGS sequence"/>
</dbReference>
<reference evidence="2" key="1">
    <citation type="journal article" date="2019" name="Int. J. Syst. Evol. Microbiol.">
        <title>The Global Catalogue of Microorganisms (GCM) 10K type strain sequencing project: providing services to taxonomists for standard genome sequencing and annotation.</title>
        <authorList>
            <consortium name="The Broad Institute Genomics Platform"/>
            <consortium name="The Broad Institute Genome Sequencing Center for Infectious Disease"/>
            <person name="Wu L."/>
            <person name="Ma J."/>
        </authorList>
    </citation>
    <scope>NUCLEOTIDE SEQUENCE [LARGE SCALE GENOMIC DNA]</scope>
    <source>
        <strain evidence="2">CECT 7398</strain>
    </source>
</reference>
<gene>
    <name evidence="1" type="ORF">QWZ16_12785</name>
</gene>
<protein>
    <submittedName>
        <fullName evidence="1">Uncharacterized protein</fullName>
    </submittedName>
</protein>
<proteinExistence type="predicted"/>
<evidence type="ECO:0000313" key="2">
    <source>
        <dbReference type="Proteomes" id="UP001238540"/>
    </source>
</evidence>
<evidence type="ECO:0000313" key="1">
    <source>
        <dbReference type="EMBL" id="MDN3610580.1"/>
    </source>
</evidence>
<name>A0ABT8BWR8_9VIBR</name>
<dbReference type="EMBL" id="JAUFQC010000001">
    <property type="protein sequence ID" value="MDN3610580.1"/>
    <property type="molecule type" value="Genomic_DNA"/>
</dbReference>
<dbReference type="RefSeq" id="WP_170882131.1">
    <property type="nucleotide sequence ID" value="NZ_JABEYA020000001.1"/>
</dbReference>
<organism evidence="1 2">
    <name type="scientific">Vibrio ostreicida</name>
    <dbReference type="NCBI Taxonomy" id="526588"/>
    <lineage>
        <taxon>Bacteria</taxon>
        <taxon>Pseudomonadati</taxon>
        <taxon>Pseudomonadota</taxon>
        <taxon>Gammaproteobacteria</taxon>
        <taxon>Vibrionales</taxon>
        <taxon>Vibrionaceae</taxon>
        <taxon>Vibrio</taxon>
    </lineage>
</organism>
<keyword evidence="2" id="KW-1185">Reference proteome</keyword>
<sequence>MHPQQLLIELASQYDVQTANQALADARTRQFARAWLAIDLSRPLSAILHGDLAGFGLPYVKGHTFYRYCRDSRLAEACEKRVASKADLVVTVDDRPHFFEFHYLHHQCCHRTAWQKLYQDVERVRVMQSVTEQKVNLIVALWGTFTGKHIEMFQWFDNNQNAVYALDSSLSGSSQVSRLVHIQKSGHPRLILVVV</sequence>
<comment type="caution">
    <text evidence="1">The sequence shown here is derived from an EMBL/GenBank/DDBJ whole genome shotgun (WGS) entry which is preliminary data.</text>
</comment>